<feature type="domain" description="RagB/SusD" evidence="6">
    <location>
        <begin position="317"/>
        <end position="460"/>
    </location>
</feature>
<dbReference type="CDD" id="cd08977">
    <property type="entry name" value="SusD"/>
    <property type="match status" value="1"/>
</dbReference>
<accession>A0A7K1TZY5</accession>
<evidence type="ECO:0000256" key="2">
    <source>
        <dbReference type="ARBA" id="ARBA00006275"/>
    </source>
</evidence>
<dbReference type="RefSeq" id="WP_157305057.1">
    <property type="nucleotide sequence ID" value="NZ_WRXN01000001.1"/>
</dbReference>
<dbReference type="Gene3D" id="1.25.40.390">
    <property type="match status" value="1"/>
</dbReference>
<name>A0A7K1TZY5_9BACT</name>
<dbReference type="InterPro" id="IPR012944">
    <property type="entry name" value="SusD_RagB_dom"/>
</dbReference>
<reference evidence="8 9" key="1">
    <citation type="submission" date="2019-12" db="EMBL/GenBank/DDBJ databases">
        <title>Chitinophaga sp. strain ysch24 (GDMCC 1.1355), whole genome shotgun sequence.</title>
        <authorList>
            <person name="Zhang X."/>
        </authorList>
    </citation>
    <scope>NUCLEOTIDE SEQUENCE [LARGE SCALE GENOMIC DNA]</scope>
    <source>
        <strain evidence="9">ysch24</strain>
    </source>
</reference>
<dbReference type="SUPFAM" id="SSF48452">
    <property type="entry name" value="TPR-like"/>
    <property type="match status" value="1"/>
</dbReference>
<keyword evidence="5" id="KW-0998">Cell outer membrane</keyword>
<organism evidence="8 9">
    <name type="scientific">Chitinophaga tropicalis</name>
    <dbReference type="NCBI Taxonomy" id="2683588"/>
    <lineage>
        <taxon>Bacteria</taxon>
        <taxon>Pseudomonadati</taxon>
        <taxon>Bacteroidota</taxon>
        <taxon>Chitinophagia</taxon>
        <taxon>Chitinophagales</taxon>
        <taxon>Chitinophagaceae</taxon>
        <taxon>Chitinophaga</taxon>
    </lineage>
</organism>
<evidence type="ECO:0000256" key="3">
    <source>
        <dbReference type="ARBA" id="ARBA00022729"/>
    </source>
</evidence>
<dbReference type="Pfam" id="PF14322">
    <property type="entry name" value="SusD-like_3"/>
    <property type="match status" value="1"/>
</dbReference>
<keyword evidence="9" id="KW-1185">Reference proteome</keyword>
<dbReference type="InterPro" id="IPR033985">
    <property type="entry name" value="SusD-like_N"/>
</dbReference>
<evidence type="ECO:0000256" key="1">
    <source>
        <dbReference type="ARBA" id="ARBA00004442"/>
    </source>
</evidence>
<evidence type="ECO:0000259" key="7">
    <source>
        <dbReference type="Pfam" id="PF14322"/>
    </source>
</evidence>
<feature type="domain" description="SusD-like N-terminal" evidence="7">
    <location>
        <begin position="92"/>
        <end position="228"/>
    </location>
</feature>
<dbReference type="GO" id="GO:0009279">
    <property type="term" value="C:cell outer membrane"/>
    <property type="evidence" value="ECO:0007669"/>
    <property type="project" value="UniProtKB-SubCell"/>
</dbReference>
<evidence type="ECO:0000256" key="5">
    <source>
        <dbReference type="ARBA" id="ARBA00023237"/>
    </source>
</evidence>
<dbReference type="EMBL" id="WRXN01000001">
    <property type="protein sequence ID" value="MVT07674.1"/>
    <property type="molecule type" value="Genomic_DNA"/>
</dbReference>
<comment type="subcellular location">
    <subcellularLocation>
        <location evidence="1">Cell outer membrane</location>
    </subcellularLocation>
</comment>
<evidence type="ECO:0000259" key="6">
    <source>
        <dbReference type="Pfam" id="PF07980"/>
    </source>
</evidence>
<keyword evidence="4" id="KW-0472">Membrane</keyword>
<proteinExistence type="inferred from homology"/>
<dbReference type="InterPro" id="IPR011990">
    <property type="entry name" value="TPR-like_helical_dom_sf"/>
</dbReference>
<evidence type="ECO:0000313" key="8">
    <source>
        <dbReference type="EMBL" id="MVT07674.1"/>
    </source>
</evidence>
<evidence type="ECO:0000256" key="4">
    <source>
        <dbReference type="ARBA" id="ARBA00023136"/>
    </source>
</evidence>
<keyword evidence="3" id="KW-0732">Signal</keyword>
<comment type="caution">
    <text evidence="8">The sequence shown here is derived from an EMBL/GenBank/DDBJ whole genome shotgun (WGS) entry which is preliminary data.</text>
</comment>
<dbReference type="AlphaFoldDB" id="A0A7K1TZY5"/>
<dbReference type="Proteomes" id="UP000461730">
    <property type="component" value="Unassembled WGS sequence"/>
</dbReference>
<gene>
    <name evidence="8" type="ORF">GO493_05335</name>
</gene>
<evidence type="ECO:0000313" key="9">
    <source>
        <dbReference type="Proteomes" id="UP000461730"/>
    </source>
</evidence>
<comment type="similarity">
    <text evidence="2">Belongs to the SusD family.</text>
</comment>
<dbReference type="Pfam" id="PF07980">
    <property type="entry name" value="SusD_RagB"/>
    <property type="match status" value="1"/>
</dbReference>
<protein>
    <submittedName>
        <fullName evidence="8">RagB/SusD family nutrient uptake outer membrane protein</fullName>
    </submittedName>
</protein>
<sequence>MFRRIVHFAFVISLIFLTNTSCKKFLSVRPPNGQLTTSAIFANDSTATAAILGIYEGLSSESEAFPSGRKSLSVLCGLSADELDNYSGIPDAKQFYFNDISPDNGLNSGIWDQLYESIYRCNSLLDGLSASSKITFQVRQQLSGEALFLRAYFYFYLINLYGSVPLSTTTTYQENDKLQRSPIKTVYNYIKNDLITARQLLTEEYASGRERIRANRSAVNALLARIYLYTHNWEQCITSATAIIGRKNQYQLCGNLTDVFLKNSSEAILQLQPTVPRYNTFDAEVFILNSIPTVVAFRPEFLSVFETADKRMTSWISSISIDNTTFYFPYKYKAKSGESIKEYLMMLRLSEQYLIRAEAYAQLGRVDNANTDINTIRERAGLSPLSLTSIDSTLQAIYKERQVELFTEWAHRWLDLKRTCRADYTLGFLKSPGWRSEDTLYPIPRSEITLNPNLTQNAGY</sequence>